<evidence type="ECO:0000256" key="7">
    <source>
        <dbReference type="ARBA" id="ARBA00043224"/>
    </source>
</evidence>
<dbReference type="RefSeq" id="WP_143380087.1">
    <property type="nucleotide sequence ID" value="NZ_CP041637.1"/>
</dbReference>
<keyword evidence="11" id="KW-1185">Reference proteome</keyword>
<comment type="similarity">
    <text evidence="1">Belongs to the isochorismatase family.</text>
</comment>
<evidence type="ECO:0000256" key="1">
    <source>
        <dbReference type="ARBA" id="ARBA00006336"/>
    </source>
</evidence>
<keyword evidence="4 10" id="KW-0378">Hydrolase</keyword>
<evidence type="ECO:0000256" key="6">
    <source>
        <dbReference type="ARBA" id="ARBA00039017"/>
    </source>
</evidence>
<evidence type="ECO:0000259" key="9">
    <source>
        <dbReference type="Pfam" id="PF00857"/>
    </source>
</evidence>
<dbReference type="Gene3D" id="3.40.50.850">
    <property type="entry name" value="Isochorismatase-like"/>
    <property type="match status" value="1"/>
</dbReference>
<dbReference type="GO" id="GO:0019363">
    <property type="term" value="P:pyridine nucleotide biosynthetic process"/>
    <property type="evidence" value="ECO:0007669"/>
    <property type="project" value="UniProtKB-KW"/>
</dbReference>
<dbReference type="EMBL" id="CP041637">
    <property type="protein sequence ID" value="QDO93182.1"/>
    <property type="molecule type" value="Genomic_DNA"/>
</dbReference>
<accession>A0A516GNS4</accession>
<evidence type="ECO:0000313" key="10">
    <source>
        <dbReference type="EMBL" id="QDO93182.1"/>
    </source>
</evidence>
<dbReference type="GO" id="GO:0046872">
    <property type="term" value="F:metal ion binding"/>
    <property type="evidence" value="ECO:0007669"/>
    <property type="project" value="UniProtKB-KW"/>
</dbReference>
<gene>
    <name evidence="10" type="primary">pncA</name>
    <name evidence="10" type="ORF">FNB79_04050</name>
</gene>
<name>A0A516GNS4_9FLAO</name>
<evidence type="ECO:0000256" key="5">
    <source>
        <dbReference type="ARBA" id="ARBA00037900"/>
    </source>
</evidence>
<dbReference type="InterPro" id="IPR036380">
    <property type="entry name" value="Isochorismatase-like_sf"/>
</dbReference>
<sequence length="201" mass="22374">MKALILVDIQNDFLPGGTLAVAQGDEIIPLINKIQTKFDLVVASQDWHPENHASFASNHKNKSAFELIQLNGQDQVLWPNHCVQGSNGAKFSSNLNTDAVAAIFRKGMHKNVDSYSAFFDNNKTQHTGLEGYLKSMDVSEVYVCGLAADYCVYFTAKDAQHLGFKTYYITDATRYISKEVYNTAILDLKQRGVTLLTSDEI</sequence>
<comment type="pathway">
    <text evidence="5">Cofactor biosynthesis; nicotinate biosynthesis; nicotinate from nicotinamide: step 1/1.</text>
</comment>
<organism evidence="10 11">
    <name type="scientific">Formosa sediminum</name>
    <dbReference type="NCBI Taxonomy" id="2594004"/>
    <lineage>
        <taxon>Bacteria</taxon>
        <taxon>Pseudomonadati</taxon>
        <taxon>Bacteroidota</taxon>
        <taxon>Flavobacteriia</taxon>
        <taxon>Flavobacteriales</taxon>
        <taxon>Flavobacteriaceae</taxon>
        <taxon>Formosa</taxon>
    </lineage>
</organism>
<evidence type="ECO:0000256" key="3">
    <source>
        <dbReference type="ARBA" id="ARBA00022723"/>
    </source>
</evidence>
<dbReference type="NCBIfam" id="NF008623">
    <property type="entry name" value="PRK11609.1"/>
    <property type="match status" value="1"/>
</dbReference>
<dbReference type="PANTHER" id="PTHR11080:SF2">
    <property type="entry name" value="LD05707P"/>
    <property type="match status" value="1"/>
</dbReference>
<keyword evidence="2" id="KW-0662">Pyridine nucleotide biosynthesis</keyword>
<evidence type="ECO:0000313" key="11">
    <source>
        <dbReference type="Proteomes" id="UP000319209"/>
    </source>
</evidence>
<evidence type="ECO:0000256" key="2">
    <source>
        <dbReference type="ARBA" id="ARBA00022642"/>
    </source>
</evidence>
<dbReference type="PANTHER" id="PTHR11080">
    <property type="entry name" value="PYRAZINAMIDASE/NICOTINAMIDASE"/>
    <property type="match status" value="1"/>
</dbReference>
<protein>
    <recommendedName>
        <fullName evidence="8">Nicotinamidase</fullName>
        <ecNumber evidence="6">3.5.1.19</ecNumber>
    </recommendedName>
    <alternativeName>
        <fullName evidence="7">Nicotinamide deamidase</fullName>
    </alternativeName>
</protein>
<evidence type="ECO:0000256" key="8">
    <source>
        <dbReference type="ARBA" id="ARBA00072277"/>
    </source>
</evidence>
<dbReference type="OrthoDB" id="9791276at2"/>
<evidence type="ECO:0000256" key="4">
    <source>
        <dbReference type="ARBA" id="ARBA00022801"/>
    </source>
</evidence>
<dbReference type="KEGG" id="fop:FNB79_04050"/>
<reference evidence="10 11" key="1">
    <citation type="submission" date="2019-07" db="EMBL/GenBank/DDBJ databases">
        <title>Genome sequencing for Formosa sp. PS13.</title>
        <authorList>
            <person name="Park S.-J."/>
        </authorList>
    </citation>
    <scope>NUCLEOTIDE SEQUENCE [LARGE SCALE GENOMIC DNA]</scope>
    <source>
        <strain evidence="10 11">PS13</strain>
    </source>
</reference>
<feature type="domain" description="Isochorismatase-like" evidence="9">
    <location>
        <begin position="3"/>
        <end position="200"/>
    </location>
</feature>
<dbReference type="CDD" id="cd01011">
    <property type="entry name" value="nicotinamidase"/>
    <property type="match status" value="1"/>
</dbReference>
<dbReference type="Proteomes" id="UP000319209">
    <property type="component" value="Chromosome"/>
</dbReference>
<dbReference type="GO" id="GO:0008936">
    <property type="term" value="F:nicotinamidase activity"/>
    <property type="evidence" value="ECO:0007669"/>
    <property type="project" value="UniProtKB-EC"/>
</dbReference>
<dbReference type="SUPFAM" id="SSF52499">
    <property type="entry name" value="Isochorismatase-like hydrolases"/>
    <property type="match status" value="1"/>
</dbReference>
<proteinExistence type="inferred from homology"/>
<dbReference type="Pfam" id="PF00857">
    <property type="entry name" value="Isochorismatase"/>
    <property type="match status" value="1"/>
</dbReference>
<dbReference type="AlphaFoldDB" id="A0A516GNS4"/>
<dbReference type="FunFam" id="3.40.50.850:FF:000006">
    <property type="entry name" value="Bifunctional pyrazinamidase/nicotinamidase"/>
    <property type="match status" value="1"/>
</dbReference>
<dbReference type="InterPro" id="IPR000868">
    <property type="entry name" value="Isochorismatase-like_dom"/>
</dbReference>
<dbReference type="EC" id="3.5.1.19" evidence="6"/>
<keyword evidence="3" id="KW-0479">Metal-binding</keyword>
<dbReference type="InterPro" id="IPR052347">
    <property type="entry name" value="Isochorismatase_Nicotinamidase"/>
</dbReference>